<evidence type="ECO:0000313" key="3">
    <source>
        <dbReference type="Proteomes" id="UP001165065"/>
    </source>
</evidence>
<protein>
    <submittedName>
        <fullName evidence="2">Uncharacterized protein</fullName>
    </submittedName>
</protein>
<gene>
    <name evidence="2" type="ORF">TrCOL_g7183</name>
</gene>
<sequence length="173" mass="18436">MVNSESVAVGLIICSLPLVRSLPYTFQFPPCATTEECQQDESLLKQNGDYFCSAQCYTDPDYFGVSNDAGCLFGSIDPSLCKKCLPESATQPFVCQPCCRCWGASDVNPDELNLNLGCVDLCPNNKKPTSWLDCDIMYGGGDAMGGWGDRWFRAGSIAAGVLVGGAAAIEGGM</sequence>
<evidence type="ECO:0000313" key="2">
    <source>
        <dbReference type="EMBL" id="GMI37166.1"/>
    </source>
</evidence>
<dbReference type="Proteomes" id="UP001165065">
    <property type="component" value="Unassembled WGS sequence"/>
</dbReference>
<dbReference type="OrthoDB" id="10333801at2759"/>
<accession>A0A9W7L832</accession>
<feature type="chain" id="PRO_5040778955" evidence="1">
    <location>
        <begin position="22"/>
        <end position="173"/>
    </location>
</feature>
<keyword evidence="3" id="KW-1185">Reference proteome</keyword>
<evidence type="ECO:0000256" key="1">
    <source>
        <dbReference type="SAM" id="SignalP"/>
    </source>
</evidence>
<comment type="caution">
    <text evidence="2">The sequence shown here is derived from an EMBL/GenBank/DDBJ whole genome shotgun (WGS) entry which is preliminary data.</text>
</comment>
<dbReference type="AlphaFoldDB" id="A0A9W7L832"/>
<proteinExistence type="predicted"/>
<keyword evidence="1" id="KW-0732">Signal</keyword>
<organism evidence="2 3">
    <name type="scientific">Triparma columacea</name>
    <dbReference type="NCBI Taxonomy" id="722753"/>
    <lineage>
        <taxon>Eukaryota</taxon>
        <taxon>Sar</taxon>
        <taxon>Stramenopiles</taxon>
        <taxon>Ochrophyta</taxon>
        <taxon>Bolidophyceae</taxon>
        <taxon>Parmales</taxon>
        <taxon>Triparmaceae</taxon>
        <taxon>Triparma</taxon>
    </lineage>
</organism>
<feature type="signal peptide" evidence="1">
    <location>
        <begin position="1"/>
        <end position="21"/>
    </location>
</feature>
<name>A0A9W7L832_9STRA</name>
<dbReference type="EMBL" id="BRYA01000071">
    <property type="protein sequence ID" value="GMI37166.1"/>
    <property type="molecule type" value="Genomic_DNA"/>
</dbReference>
<reference evidence="3" key="1">
    <citation type="journal article" date="2023" name="Commun. Biol.">
        <title>Genome analysis of Parmales, the sister group of diatoms, reveals the evolutionary specialization of diatoms from phago-mixotrophs to photoautotrophs.</title>
        <authorList>
            <person name="Ban H."/>
            <person name="Sato S."/>
            <person name="Yoshikawa S."/>
            <person name="Yamada K."/>
            <person name="Nakamura Y."/>
            <person name="Ichinomiya M."/>
            <person name="Sato N."/>
            <person name="Blanc-Mathieu R."/>
            <person name="Endo H."/>
            <person name="Kuwata A."/>
            <person name="Ogata H."/>
        </authorList>
    </citation>
    <scope>NUCLEOTIDE SEQUENCE [LARGE SCALE GENOMIC DNA]</scope>
</reference>